<dbReference type="Gene3D" id="3.40.630.30">
    <property type="match status" value="1"/>
</dbReference>
<dbReference type="Pfam" id="PF00583">
    <property type="entry name" value="Acetyltransf_1"/>
    <property type="match status" value="1"/>
</dbReference>
<dbReference type="InterPro" id="IPR000182">
    <property type="entry name" value="GNAT_dom"/>
</dbReference>
<evidence type="ECO:0000313" key="2">
    <source>
        <dbReference type="EMBL" id="GGF88427.1"/>
    </source>
</evidence>
<proteinExistence type="predicted"/>
<organism evidence="2 3">
    <name type="scientific">Paenibacillus albidus</name>
    <dbReference type="NCBI Taxonomy" id="2041023"/>
    <lineage>
        <taxon>Bacteria</taxon>
        <taxon>Bacillati</taxon>
        <taxon>Bacillota</taxon>
        <taxon>Bacilli</taxon>
        <taxon>Bacillales</taxon>
        <taxon>Paenibacillaceae</taxon>
        <taxon>Paenibacillus</taxon>
    </lineage>
</organism>
<evidence type="ECO:0000313" key="3">
    <source>
        <dbReference type="Proteomes" id="UP000637643"/>
    </source>
</evidence>
<protein>
    <recommendedName>
        <fullName evidence="1">N-acetyltransferase domain-containing protein</fullName>
    </recommendedName>
</protein>
<dbReference type="AlphaFoldDB" id="A0A917CH97"/>
<dbReference type="Proteomes" id="UP000637643">
    <property type="component" value="Unassembled WGS sequence"/>
</dbReference>
<reference evidence="2" key="1">
    <citation type="journal article" date="2014" name="Int. J. Syst. Evol. Microbiol.">
        <title>Complete genome sequence of Corynebacterium casei LMG S-19264T (=DSM 44701T), isolated from a smear-ripened cheese.</title>
        <authorList>
            <consortium name="US DOE Joint Genome Institute (JGI-PGF)"/>
            <person name="Walter F."/>
            <person name="Albersmeier A."/>
            <person name="Kalinowski J."/>
            <person name="Ruckert C."/>
        </authorList>
    </citation>
    <scope>NUCLEOTIDE SEQUENCE</scope>
    <source>
        <strain evidence="2">CGMCC 1.16134</strain>
    </source>
</reference>
<dbReference type="EMBL" id="BMKR01000015">
    <property type="protein sequence ID" value="GGF88427.1"/>
    <property type="molecule type" value="Genomic_DNA"/>
</dbReference>
<name>A0A917CH97_9BACL</name>
<dbReference type="CDD" id="cd04301">
    <property type="entry name" value="NAT_SF"/>
    <property type="match status" value="1"/>
</dbReference>
<evidence type="ECO:0000259" key="1">
    <source>
        <dbReference type="PROSITE" id="PS51186"/>
    </source>
</evidence>
<keyword evidence="3" id="KW-1185">Reference proteome</keyword>
<feature type="domain" description="N-acetyltransferase" evidence="1">
    <location>
        <begin position="31"/>
        <end position="175"/>
    </location>
</feature>
<dbReference type="GO" id="GO:0016747">
    <property type="term" value="F:acyltransferase activity, transferring groups other than amino-acyl groups"/>
    <property type="evidence" value="ECO:0007669"/>
    <property type="project" value="InterPro"/>
</dbReference>
<gene>
    <name evidence="2" type="ORF">GCM10010912_37080</name>
</gene>
<dbReference type="InterPro" id="IPR016181">
    <property type="entry name" value="Acyl_CoA_acyltransferase"/>
</dbReference>
<dbReference type="RefSeq" id="WP_189027454.1">
    <property type="nucleotide sequence ID" value="NZ_BMKR01000015.1"/>
</dbReference>
<sequence>MIGSEFTFASLTPADLQEELLDSFIRTQHVHRVWRMNEGQKTLVTASFTDDWDQQTKRDIVASDWRICLAGGGMVHCALHNGRIVAFATLLRELFGSRKQYADLLQLHVSSEVRHKGLGRTLFMKCAEQAGIWGARKLYISSHSAEETYSFYRAMGCVPAEELHLHHVRMEPFDLQLEYDL</sequence>
<dbReference type="PROSITE" id="PS51186">
    <property type="entry name" value="GNAT"/>
    <property type="match status" value="1"/>
</dbReference>
<comment type="caution">
    <text evidence="2">The sequence shown here is derived from an EMBL/GenBank/DDBJ whole genome shotgun (WGS) entry which is preliminary data.</text>
</comment>
<reference evidence="2" key="2">
    <citation type="submission" date="2020-09" db="EMBL/GenBank/DDBJ databases">
        <authorList>
            <person name="Sun Q."/>
            <person name="Zhou Y."/>
        </authorList>
    </citation>
    <scope>NUCLEOTIDE SEQUENCE</scope>
    <source>
        <strain evidence="2">CGMCC 1.16134</strain>
    </source>
</reference>
<accession>A0A917CH97</accession>
<dbReference type="SUPFAM" id="SSF55729">
    <property type="entry name" value="Acyl-CoA N-acyltransferases (Nat)"/>
    <property type="match status" value="1"/>
</dbReference>